<feature type="transmembrane region" description="Helical" evidence="5">
    <location>
        <begin position="176"/>
        <end position="196"/>
    </location>
</feature>
<keyword evidence="2 5" id="KW-0812">Transmembrane</keyword>
<comment type="subcellular location">
    <subcellularLocation>
        <location evidence="1">Membrane</location>
        <topology evidence="1">Multi-pass membrane protein</topology>
    </subcellularLocation>
</comment>
<reference evidence="7" key="1">
    <citation type="journal article" date="2020" name="Stud. Mycol.">
        <title>101 Dothideomycetes genomes: a test case for predicting lifestyles and emergence of pathogens.</title>
        <authorList>
            <person name="Haridas S."/>
            <person name="Albert R."/>
            <person name="Binder M."/>
            <person name="Bloem J."/>
            <person name="Labutti K."/>
            <person name="Salamov A."/>
            <person name="Andreopoulos B."/>
            <person name="Baker S."/>
            <person name="Barry K."/>
            <person name="Bills G."/>
            <person name="Bluhm B."/>
            <person name="Cannon C."/>
            <person name="Castanera R."/>
            <person name="Culley D."/>
            <person name="Daum C."/>
            <person name="Ezra D."/>
            <person name="Gonzalez J."/>
            <person name="Henrissat B."/>
            <person name="Kuo A."/>
            <person name="Liang C."/>
            <person name="Lipzen A."/>
            <person name="Lutzoni F."/>
            <person name="Magnuson J."/>
            <person name="Mondo S."/>
            <person name="Nolan M."/>
            <person name="Ohm R."/>
            <person name="Pangilinan J."/>
            <person name="Park H.-J."/>
            <person name="Ramirez L."/>
            <person name="Alfaro M."/>
            <person name="Sun H."/>
            <person name="Tritt A."/>
            <person name="Yoshinaga Y."/>
            <person name="Zwiers L.-H."/>
            <person name="Turgeon B."/>
            <person name="Goodwin S."/>
            <person name="Spatafora J."/>
            <person name="Crous P."/>
            <person name="Grigoriev I."/>
        </authorList>
    </citation>
    <scope>NUCLEOTIDE SEQUENCE</scope>
    <source>
        <strain evidence="7">CBS 107.79</strain>
    </source>
</reference>
<feature type="transmembrane region" description="Helical" evidence="5">
    <location>
        <begin position="274"/>
        <end position="293"/>
    </location>
</feature>
<keyword evidence="4 5" id="KW-0472">Membrane</keyword>
<dbReference type="GO" id="GO:0022857">
    <property type="term" value="F:transmembrane transporter activity"/>
    <property type="evidence" value="ECO:0007669"/>
    <property type="project" value="InterPro"/>
</dbReference>
<feature type="transmembrane region" description="Helical" evidence="5">
    <location>
        <begin position="439"/>
        <end position="464"/>
    </location>
</feature>
<feature type="transmembrane region" description="Helical" evidence="5">
    <location>
        <begin position="314"/>
        <end position="337"/>
    </location>
</feature>
<dbReference type="Pfam" id="PF07690">
    <property type="entry name" value="MFS_1"/>
    <property type="match status" value="1"/>
</dbReference>
<evidence type="ECO:0000256" key="4">
    <source>
        <dbReference type="ARBA" id="ARBA00023136"/>
    </source>
</evidence>
<accession>A0A6A5V5N5</accession>
<feature type="transmembrane region" description="Helical" evidence="5">
    <location>
        <begin position="87"/>
        <end position="106"/>
    </location>
</feature>
<name>A0A6A5V5N5_9PLEO</name>
<protein>
    <submittedName>
        <fullName evidence="7">MFS general substrate transporter</fullName>
    </submittedName>
</protein>
<dbReference type="AlphaFoldDB" id="A0A6A5V5N5"/>
<feature type="transmembrane region" description="Helical" evidence="5">
    <location>
        <begin position="404"/>
        <end position="427"/>
    </location>
</feature>
<dbReference type="InterPro" id="IPR020846">
    <property type="entry name" value="MFS_dom"/>
</dbReference>
<evidence type="ECO:0000256" key="1">
    <source>
        <dbReference type="ARBA" id="ARBA00004141"/>
    </source>
</evidence>
<evidence type="ECO:0000313" key="8">
    <source>
        <dbReference type="Proteomes" id="UP000800036"/>
    </source>
</evidence>
<feature type="domain" description="Major facilitator superfamily (MFS) profile" evidence="6">
    <location>
        <begin position="53"/>
        <end position="545"/>
    </location>
</feature>
<evidence type="ECO:0000256" key="5">
    <source>
        <dbReference type="SAM" id="Phobius"/>
    </source>
</evidence>
<evidence type="ECO:0000313" key="7">
    <source>
        <dbReference type="EMBL" id="KAF1970326.1"/>
    </source>
</evidence>
<proteinExistence type="predicted"/>
<feature type="transmembrane region" description="Helical" evidence="5">
    <location>
        <begin position="50"/>
        <end position="75"/>
    </location>
</feature>
<evidence type="ECO:0000256" key="2">
    <source>
        <dbReference type="ARBA" id="ARBA00022692"/>
    </source>
</evidence>
<feature type="transmembrane region" description="Helical" evidence="5">
    <location>
        <begin position="378"/>
        <end position="398"/>
    </location>
</feature>
<organism evidence="7 8">
    <name type="scientific">Bimuria novae-zelandiae CBS 107.79</name>
    <dbReference type="NCBI Taxonomy" id="1447943"/>
    <lineage>
        <taxon>Eukaryota</taxon>
        <taxon>Fungi</taxon>
        <taxon>Dikarya</taxon>
        <taxon>Ascomycota</taxon>
        <taxon>Pezizomycotina</taxon>
        <taxon>Dothideomycetes</taxon>
        <taxon>Pleosporomycetidae</taxon>
        <taxon>Pleosporales</taxon>
        <taxon>Massarineae</taxon>
        <taxon>Didymosphaeriaceae</taxon>
        <taxon>Bimuria</taxon>
    </lineage>
</organism>
<dbReference type="PANTHER" id="PTHR23501">
    <property type="entry name" value="MAJOR FACILITATOR SUPERFAMILY"/>
    <property type="match status" value="1"/>
</dbReference>
<dbReference type="PROSITE" id="PS50850">
    <property type="entry name" value="MFS"/>
    <property type="match status" value="1"/>
</dbReference>
<feature type="transmembrane region" description="Helical" evidence="5">
    <location>
        <begin position="349"/>
        <end position="371"/>
    </location>
</feature>
<feature type="transmembrane region" description="Helical" evidence="5">
    <location>
        <begin position="522"/>
        <end position="540"/>
    </location>
</feature>
<dbReference type="Gene3D" id="1.20.1720.10">
    <property type="entry name" value="Multidrug resistance protein D"/>
    <property type="match status" value="1"/>
</dbReference>
<feature type="transmembrane region" description="Helical" evidence="5">
    <location>
        <begin position="208"/>
        <end position="227"/>
    </location>
</feature>
<feature type="transmembrane region" description="Helical" evidence="5">
    <location>
        <begin position="248"/>
        <end position="268"/>
    </location>
</feature>
<dbReference type="InterPro" id="IPR036259">
    <property type="entry name" value="MFS_trans_sf"/>
</dbReference>
<gene>
    <name evidence="7" type="ORF">BU23DRAFT_556987</name>
</gene>
<keyword evidence="8" id="KW-1185">Reference proteome</keyword>
<dbReference type="EMBL" id="ML976702">
    <property type="protein sequence ID" value="KAF1970326.1"/>
    <property type="molecule type" value="Genomic_DNA"/>
</dbReference>
<dbReference type="InterPro" id="IPR011701">
    <property type="entry name" value="MFS"/>
</dbReference>
<evidence type="ECO:0000259" key="6">
    <source>
        <dbReference type="PROSITE" id="PS50850"/>
    </source>
</evidence>
<feature type="transmembrane region" description="Helical" evidence="5">
    <location>
        <begin position="118"/>
        <end position="137"/>
    </location>
</feature>
<sequence length="560" mass="60855">MRAAKNVETKSGAMVIGAKDLSADVEKAFQESTVASEEKEVSNWNKPWRFWLASLSLWLTVLLVTLDATGLAVAIPSMTTQLNGTTLEAFWASISFMLAVAVVQPIYVTVSDVLGRRIPLFVGMTLFSIGAVVFALARDMNTVIAGRVLQGLGGGGLDVLSEVIVTDMTTLKERPLWIGLLTIPMAIGTILGPITGALFSEYASWRWLGWYNMPFVGIAAPCAYFFLKLKPLEDSLMTKMRRLDWFGMGLFATGAVLFTLPLSWASAIYPWNSWQTLVPLIIGIAFLIGFGVWERYPAQPCIPHRIFGNTTAKVTLIGGFIHGAVIYGALLYLPLYFQAVFSQTPLQSAVSLLPICVFVVVLSGVAMLAIEHTRKYQWLIWAGWVFLAVGMGLTSLFNRNTSPAALAGFQIITGIGLGTLFAVPTITMQASAPTVDDQGLAAGILVSFRLFGGLVGMACGATAFTSTYGRAIAELDDLPESLDVLRDRENAVAFIPDLRKVMLSNDLMRPITDAYAGSFRTIWWVLAGFAVVGALVSLGMKELSLESEEVGRQNWGDREE</sequence>
<dbReference type="OrthoDB" id="4139357at2759"/>
<dbReference type="SUPFAM" id="SSF103473">
    <property type="entry name" value="MFS general substrate transporter"/>
    <property type="match status" value="1"/>
</dbReference>
<keyword evidence="3 5" id="KW-1133">Transmembrane helix</keyword>
<evidence type="ECO:0000256" key="3">
    <source>
        <dbReference type="ARBA" id="ARBA00022989"/>
    </source>
</evidence>
<dbReference type="Proteomes" id="UP000800036">
    <property type="component" value="Unassembled WGS sequence"/>
</dbReference>
<dbReference type="Gene3D" id="1.20.1250.20">
    <property type="entry name" value="MFS general substrate transporter like domains"/>
    <property type="match status" value="1"/>
</dbReference>
<dbReference type="PANTHER" id="PTHR23501:SF156">
    <property type="entry name" value="TRANSPORTER, PUTATIVE-RELATED"/>
    <property type="match status" value="1"/>
</dbReference>
<dbReference type="GO" id="GO:0005886">
    <property type="term" value="C:plasma membrane"/>
    <property type="evidence" value="ECO:0007669"/>
    <property type="project" value="TreeGrafter"/>
</dbReference>